<gene>
    <name evidence="1" type="ORF">SAMN05192574_103563</name>
</gene>
<organism evidence="1 2">
    <name type="scientific">Mucilaginibacter gossypiicola</name>
    <dbReference type="NCBI Taxonomy" id="551995"/>
    <lineage>
        <taxon>Bacteria</taxon>
        <taxon>Pseudomonadati</taxon>
        <taxon>Bacteroidota</taxon>
        <taxon>Sphingobacteriia</taxon>
        <taxon>Sphingobacteriales</taxon>
        <taxon>Sphingobacteriaceae</taxon>
        <taxon>Mucilaginibacter</taxon>
    </lineage>
</organism>
<name>A0A1H8HMD3_9SPHI</name>
<dbReference type="Proteomes" id="UP000198942">
    <property type="component" value="Unassembled WGS sequence"/>
</dbReference>
<dbReference type="RefSeq" id="WP_091210874.1">
    <property type="nucleotide sequence ID" value="NZ_FOCL01000003.1"/>
</dbReference>
<dbReference type="OrthoDB" id="6372253at2"/>
<proteinExistence type="predicted"/>
<protein>
    <submittedName>
        <fullName evidence="1">Uncharacterized protein</fullName>
    </submittedName>
</protein>
<accession>A0A1H8HMD3</accession>
<dbReference type="EMBL" id="FOCL01000003">
    <property type="protein sequence ID" value="SEN57351.1"/>
    <property type="molecule type" value="Genomic_DNA"/>
</dbReference>
<reference evidence="2" key="1">
    <citation type="submission" date="2016-10" db="EMBL/GenBank/DDBJ databases">
        <authorList>
            <person name="Varghese N."/>
            <person name="Submissions S."/>
        </authorList>
    </citation>
    <scope>NUCLEOTIDE SEQUENCE [LARGE SCALE GENOMIC DNA]</scope>
    <source>
        <strain evidence="2">Gh-48</strain>
    </source>
</reference>
<dbReference type="AlphaFoldDB" id="A0A1H8HMD3"/>
<evidence type="ECO:0000313" key="2">
    <source>
        <dbReference type="Proteomes" id="UP000198942"/>
    </source>
</evidence>
<dbReference type="STRING" id="551995.SAMN05192574_103563"/>
<evidence type="ECO:0000313" key="1">
    <source>
        <dbReference type="EMBL" id="SEN57351.1"/>
    </source>
</evidence>
<keyword evidence="2" id="KW-1185">Reference proteome</keyword>
<sequence>MESMIETSLKDWREKEQRYEKLFSPAVLKSREFLKEKLKHYDELRAMALSNPIAQDRMALKALNLERKQLARRIYPNVFRRLLDRIISLVNLDKSIDKIRLQNESNVERLRGTMMHSGLGQYFKDVEQQMKQGNREFSLPVSYHVNEHERMQLQLNFKKDETGNYHMDHYKATLHSELDKGKPRQHTFDIGQSASYDSAMAYNLLAGRAVLDQNTGSWKQLDLNDKDGAGNLRMKHFAENYGFDLKAAVTALPLKAEMKENLITKLANGEKVQAGLEVGNKTVPVELSTNPVKKEIAIYNNTGQKVTVDELKGVKARTNVKQLIPESRETKQVKGKSVKL</sequence>